<name>A0A7G5BTA2_9BACL</name>
<dbReference type="RefSeq" id="WP_182301544.1">
    <property type="nucleotide sequence ID" value="NZ_CP041969.1"/>
</dbReference>
<organism evidence="1 2">
    <name type="scientific">Cohnella cholangitidis</name>
    <dbReference type="NCBI Taxonomy" id="2598458"/>
    <lineage>
        <taxon>Bacteria</taxon>
        <taxon>Bacillati</taxon>
        <taxon>Bacillota</taxon>
        <taxon>Bacilli</taxon>
        <taxon>Bacillales</taxon>
        <taxon>Paenibacillaceae</taxon>
        <taxon>Cohnella</taxon>
    </lineage>
</organism>
<protein>
    <submittedName>
        <fullName evidence="1">Uncharacterized protein</fullName>
    </submittedName>
</protein>
<sequence length="122" mass="13788">MILPVSQPFITSWSNHSHILSVIAGNSNSAEWIFSNYIQLELIKELNGNKLLLNYSFETAPEDACPWLSVSRAPRSIVDSCGGVVPFLKQKIIEGQYIYLFLDAFYLSAYPFYLTESCPMTL</sequence>
<proteinExistence type="predicted"/>
<gene>
    <name evidence="1" type="ORF">FPL14_02445</name>
</gene>
<accession>A0A7G5BTA2</accession>
<evidence type="ECO:0000313" key="2">
    <source>
        <dbReference type="Proteomes" id="UP000515679"/>
    </source>
</evidence>
<evidence type="ECO:0000313" key="1">
    <source>
        <dbReference type="EMBL" id="QMV40186.1"/>
    </source>
</evidence>
<dbReference type="KEGG" id="cchl:FPL14_02445"/>
<dbReference type="Proteomes" id="UP000515679">
    <property type="component" value="Chromosome"/>
</dbReference>
<reference evidence="1 2" key="1">
    <citation type="submission" date="2019-07" db="EMBL/GenBank/DDBJ databases">
        <authorList>
            <person name="Kim J.K."/>
            <person name="Cheong H.-M."/>
            <person name="Choi Y."/>
            <person name="Hwang K.J."/>
            <person name="Lee S."/>
            <person name="Choi C."/>
        </authorList>
    </citation>
    <scope>NUCLEOTIDE SEQUENCE [LARGE SCALE GENOMIC DNA]</scope>
    <source>
        <strain evidence="1 2">KS 22</strain>
    </source>
</reference>
<dbReference type="AlphaFoldDB" id="A0A7G5BTA2"/>
<keyword evidence="2" id="KW-1185">Reference proteome</keyword>
<dbReference type="EMBL" id="CP041969">
    <property type="protein sequence ID" value="QMV40186.1"/>
    <property type="molecule type" value="Genomic_DNA"/>
</dbReference>